<feature type="region of interest" description="Disordered" evidence="1">
    <location>
        <begin position="528"/>
        <end position="582"/>
    </location>
</feature>
<feature type="region of interest" description="Disordered" evidence="1">
    <location>
        <begin position="597"/>
        <end position="657"/>
    </location>
</feature>
<feature type="region of interest" description="Disordered" evidence="1">
    <location>
        <begin position="169"/>
        <end position="200"/>
    </location>
</feature>
<evidence type="ECO:0000256" key="1">
    <source>
        <dbReference type="SAM" id="MobiDB-lite"/>
    </source>
</evidence>
<feature type="compositionally biased region" description="Low complexity" evidence="1">
    <location>
        <begin position="559"/>
        <end position="580"/>
    </location>
</feature>
<gene>
    <name evidence="2" type="ORF">GGX14DRAFT_419634</name>
</gene>
<reference evidence="2" key="1">
    <citation type="submission" date="2023-03" db="EMBL/GenBank/DDBJ databases">
        <title>Massive genome expansion in bonnet fungi (Mycena s.s.) driven by repeated elements and novel gene families across ecological guilds.</title>
        <authorList>
            <consortium name="Lawrence Berkeley National Laboratory"/>
            <person name="Harder C.B."/>
            <person name="Miyauchi S."/>
            <person name="Viragh M."/>
            <person name="Kuo A."/>
            <person name="Thoen E."/>
            <person name="Andreopoulos B."/>
            <person name="Lu D."/>
            <person name="Skrede I."/>
            <person name="Drula E."/>
            <person name="Henrissat B."/>
            <person name="Morin E."/>
            <person name="Kohler A."/>
            <person name="Barry K."/>
            <person name="LaButti K."/>
            <person name="Morin E."/>
            <person name="Salamov A."/>
            <person name="Lipzen A."/>
            <person name="Mereny Z."/>
            <person name="Hegedus B."/>
            <person name="Baldrian P."/>
            <person name="Stursova M."/>
            <person name="Weitz H."/>
            <person name="Taylor A."/>
            <person name="Grigoriev I.V."/>
            <person name="Nagy L.G."/>
            <person name="Martin F."/>
            <person name="Kauserud H."/>
        </authorList>
    </citation>
    <scope>NUCLEOTIDE SEQUENCE</scope>
    <source>
        <strain evidence="2">9144</strain>
    </source>
</reference>
<accession>A0AAD6YSA6</accession>
<evidence type="ECO:0000313" key="2">
    <source>
        <dbReference type="EMBL" id="KAJ7227452.1"/>
    </source>
</evidence>
<protein>
    <submittedName>
        <fullName evidence="2">Uncharacterized protein</fullName>
    </submittedName>
</protein>
<name>A0AAD6YSA6_9AGAR</name>
<comment type="caution">
    <text evidence="2">The sequence shown here is derived from an EMBL/GenBank/DDBJ whole genome shotgun (WGS) entry which is preliminary data.</text>
</comment>
<keyword evidence="3" id="KW-1185">Reference proteome</keyword>
<dbReference type="AlphaFoldDB" id="A0AAD6YSA6"/>
<dbReference type="EMBL" id="JARJCW010000003">
    <property type="protein sequence ID" value="KAJ7227452.1"/>
    <property type="molecule type" value="Genomic_DNA"/>
</dbReference>
<proteinExistence type="predicted"/>
<evidence type="ECO:0000313" key="3">
    <source>
        <dbReference type="Proteomes" id="UP001219525"/>
    </source>
</evidence>
<feature type="compositionally biased region" description="Basic and acidic residues" evidence="1">
    <location>
        <begin position="173"/>
        <end position="182"/>
    </location>
</feature>
<dbReference type="Proteomes" id="UP001219525">
    <property type="component" value="Unassembled WGS sequence"/>
</dbReference>
<sequence length="693" mass="76263">MFRNTTGFELFASEVMNAGRNITTQGSINIQQMLPHPMAPVVGPGHGLISPPEVMPMDRASNPGPPPVPPPPFITVDTTPSSQDSPGYIYSESELYCHQLLRQKRGFPLYDPKPRATLPQEYRRTGIAIGDVGRVTPEGGFDFFFNIYLPAEHPINANDVPDAFSPLPAPTIRDLDVDDHNPGDSVSTPSVQENETTSQEFPGSTFHFRCFGPRGAVLALPYGAHLEKLDNIGHLRRYMAEHAQSWYKYANVNRGRELVNGTLCLVTGWEKAPSYGMACFQHVSPQTEFQLCFLPTTDAISGYDYQYRWHGGPVRHKQADRPLAEGAPLNLTTFIHAFTISLGESLWAQICGSVQTSQLVDWQPEQKGSGFVPHSPQGPSFSWLFNFFGGGTSASQQNTGEDSHNVIISSLAPISRIVNPSQVINEHLMRENPQATVVITHDDDWRDILHEVCLPLMRAVFLMAKCEATSLAVINRPSSHLQADTPEMDLPEQSVTILHDLVDDEMDSQHSEDIEVKQSDELLSIYWTSHRPSTPPPSQFQPSSPSSLPPPFFSHTRSGSEASGSGSSMPSPYSPISLSPDTDSFVVRGDSVAASFGLPEQKQTVRRHSLNLPVPPRSGRKARSHSSDVSTSGASIRDSLNAENLAAAPQEDAYPDYPLSALRQDAYSDYQTRISAVHQYSRGSESTTLPYDE</sequence>
<feature type="compositionally biased region" description="Polar residues" evidence="1">
    <location>
        <begin position="184"/>
        <end position="200"/>
    </location>
</feature>
<organism evidence="2 3">
    <name type="scientific">Mycena pura</name>
    <dbReference type="NCBI Taxonomy" id="153505"/>
    <lineage>
        <taxon>Eukaryota</taxon>
        <taxon>Fungi</taxon>
        <taxon>Dikarya</taxon>
        <taxon>Basidiomycota</taxon>
        <taxon>Agaricomycotina</taxon>
        <taxon>Agaricomycetes</taxon>
        <taxon>Agaricomycetidae</taxon>
        <taxon>Agaricales</taxon>
        <taxon>Marasmiineae</taxon>
        <taxon>Mycenaceae</taxon>
        <taxon>Mycena</taxon>
    </lineage>
</organism>